<dbReference type="PIRSF" id="PIRSF006769">
    <property type="entry name" value="RibD"/>
    <property type="match status" value="1"/>
</dbReference>
<dbReference type="GO" id="GO:0008835">
    <property type="term" value="F:diaminohydroxyphosphoribosylaminopyrimidine deaminase activity"/>
    <property type="evidence" value="ECO:0007669"/>
    <property type="project" value="UniProtKB-EC"/>
</dbReference>
<dbReference type="InterPro" id="IPR050765">
    <property type="entry name" value="Riboflavin_Biosynth_HTPR"/>
</dbReference>
<dbReference type="NCBIfam" id="TIGR00326">
    <property type="entry name" value="eubact_ribD"/>
    <property type="match status" value="1"/>
</dbReference>
<feature type="binding site" evidence="15">
    <location>
        <position position="154"/>
    </location>
    <ligand>
        <name>NADP(+)</name>
        <dbReference type="ChEBI" id="CHEBI:58349"/>
    </ligand>
</feature>
<dbReference type="FunFam" id="3.40.140.10:FF:000025">
    <property type="entry name" value="Riboflavin biosynthesis protein RibD"/>
    <property type="match status" value="1"/>
</dbReference>
<evidence type="ECO:0000256" key="1">
    <source>
        <dbReference type="ARBA" id="ARBA00002151"/>
    </source>
</evidence>
<comment type="caution">
    <text evidence="18">The sequence shown here is derived from an EMBL/GenBank/DDBJ whole genome shotgun (WGS) entry which is preliminary data.</text>
</comment>
<feature type="binding site" evidence="15">
    <location>
        <position position="288"/>
    </location>
    <ligand>
        <name>substrate</name>
    </ligand>
</feature>
<evidence type="ECO:0000256" key="11">
    <source>
        <dbReference type="ARBA" id="ARBA00023002"/>
    </source>
</evidence>
<dbReference type="CDD" id="cd01284">
    <property type="entry name" value="Riboflavin_deaminase-reductase"/>
    <property type="match status" value="1"/>
</dbReference>
<evidence type="ECO:0000256" key="16">
    <source>
        <dbReference type="PIRSR" id="PIRSR006769-3"/>
    </source>
</evidence>
<dbReference type="EMBL" id="DRNB01000182">
    <property type="protein sequence ID" value="HHJ64267.1"/>
    <property type="molecule type" value="Genomic_DNA"/>
</dbReference>
<keyword evidence="11 13" id="KW-0560">Oxidoreductase</keyword>
<evidence type="ECO:0000313" key="18">
    <source>
        <dbReference type="EMBL" id="HHJ64267.1"/>
    </source>
</evidence>
<dbReference type="GO" id="GO:0050661">
    <property type="term" value="F:NADP binding"/>
    <property type="evidence" value="ECO:0007669"/>
    <property type="project" value="InterPro"/>
</dbReference>
<comment type="similarity">
    <text evidence="4 13">In the N-terminal section; belongs to the cytidine and deoxycytidylate deaminase family.</text>
</comment>
<dbReference type="AlphaFoldDB" id="A0A7C5L6Y1"/>
<keyword evidence="8 13" id="KW-0378">Hydrolase</keyword>
<evidence type="ECO:0000256" key="5">
    <source>
        <dbReference type="ARBA" id="ARBA00007417"/>
    </source>
</evidence>
<feature type="binding site" evidence="15">
    <location>
        <position position="196"/>
    </location>
    <ligand>
        <name>NADP(+)</name>
        <dbReference type="ChEBI" id="CHEBI:58349"/>
    </ligand>
</feature>
<name>A0A7C5L6Y1_AQUAO</name>
<dbReference type="PROSITE" id="PS00903">
    <property type="entry name" value="CYT_DCMP_DEAMINASES_1"/>
    <property type="match status" value="1"/>
</dbReference>
<organism evidence="18">
    <name type="scientific">Aquifex aeolicus</name>
    <dbReference type="NCBI Taxonomy" id="63363"/>
    <lineage>
        <taxon>Bacteria</taxon>
        <taxon>Pseudomonadati</taxon>
        <taxon>Aquificota</taxon>
        <taxon>Aquificia</taxon>
        <taxon>Aquificales</taxon>
        <taxon>Aquificaceae</taxon>
        <taxon>Aquifex</taxon>
    </lineage>
</organism>
<keyword evidence="6 13" id="KW-0686">Riboflavin biosynthesis</keyword>
<dbReference type="GO" id="GO:0009231">
    <property type="term" value="P:riboflavin biosynthetic process"/>
    <property type="evidence" value="ECO:0007669"/>
    <property type="project" value="UniProtKB-UniPathway"/>
</dbReference>
<dbReference type="GO" id="GO:0008270">
    <property type="term" value="F:zinc ion binding"/>
    <property type="evidence" value="ECO:0007669"/>
    <property type="project" value="InterPro"/>
</dbReference>
<dbReference type="EC" id="1.1.1.193" evidence="13"/>
<dbReference type="SUPFAM" id="SSF53927">
    <property type="entry name" value="Cytidine deaminase-like"/>
    <property type="match status" value="1"/>
</dbReference>
<comment type="pathway">
    <text evidence="3 13">Cofactor biosynthesis; riboflavin biosynthesis; 5-amino-6-(D-ribitylamino)uracil from GTP: step 3/4.</text>
</comment>
<feature type="binding site" evidence="16">
    <location>
        <position position="50"/>
    </location>
    <ligand>
        <name>Zn(2+)</name>
        <dbReference type="ChEBI" id="CHEBI:29105"/>
        <note>catalytic</note>
    </ligand>
</feature>
<feature type="binding site" evidence="16">
    <location>
        <position position="75"/>
    </location>
    <ligand>
        <name>Zn(2+)</name>
        <dbReference type="ChEBI" id="CHEBI:29105"/>
        <note>catalytic</note>
    </ligand>
</feature>
<feature type="binding site" evidence="15">
    <location>
        <position position="168"/>
    </location>
    <ligand>
        <name>substrate</name>
    </ligand>
</feature>
<evidence type="ECO:0000256" key="8">
    <source>
        <dbReference type="ARBA" id="ARBA00022801"/>
    </source>
</evidence>
<comment type="function">
    <text evidence="1 13">Converts 2,5-diamino-6-(ribosylamino)-4(3h)-pyrimidinone 5'-phosphate into 5-amino-6-(ribosylamino)-2,4(1h,3h)-pyrimidinedione 5'-phosphate.</text>
</comment>
<proteinExistence type="inferred from homology"/>
<evidence type="ECO:0000259" key="17">
    <source>
        <dbReference type="PROSITE" id="PS51747"/>
    </source>
</evidence>
<evidence type="ECO:0000256" key="15">
    <source>
        <dbReference type="PIRSR" id="PIRSR006769-2"/>
    </source>
</evidence>
<comment type="catalytic activity">
    <reaction evidence="13">
        <text>2,5-diamino-6-hydroxy-4-(5-phosphoribosylamino)-pyrimidine + H2O + H(+) = 5-amino-6-(5-phospho-D-ribosylamino)uracil + NH4(+)</text>
        <dbReference type="Rhea" id="RHEA:21868"/>
        <dbReference type="ChEBI" id="CHEBI:15377"/>
        <dbReference type="ChEBI" id="CHEBI:15378"/>
        <dbReference type="ChEBI" id="CHEBI:28938"/>
        <dbReference type="ChEBI" id="CHEBI:58453"/>
        <dbReference type="ChEBI" id="CHEBI:58614"/>
        <dbReference type="EC" id="3.5.4.26"/>
    </reaction>
</comment>
<dbReference type="PANTHER" id="PTHR38011">
    <property type="entry name" value="DIHYDROFOLATE REDUCTASE FAMILY PROTEIN (AFU_ORTHOLOGUE AFUA_8G06820)"/>
    <property type="match status" value="1"/>
</dbReference>
<comment type="cofactor">
    <cofactor evidence="13 16">
        <name>Zn(2+)</name>
        <dbReference type="ChEBI" id="CHEBI:29105"/>
    </cofactor>
    <text evidence="13 16">Binds 1 zinc ion.</text>
</comment>
<dbReference type="GO" id="GO:0008703">
    <property type="term" value="F:5-amino-6-(5-phosphoribosylamino)uracil reductase activity"/>
    <property type="evidence" value="ECO:0007669"/>
    <property type="project" value="UniProtKB-EC"/>
</dbReference>
<dbReference type="EC" id="3.5.4.26" evidence="13"/>
<dbReference type="SUPFAM" id="SSF53597">
    <property type="entry name" value="Dihydrofolate reductase-like"/>
    <property type="match status" value="1"/>
</dbReference>
<dbReference type="InterPro" id="IPR004794">
    <property type="entry name" value="Eubact_RibD"/>
</dbReference>
<evidence type="ECO:0000256" key="10">
    <source>
        <dbReference type="ARBA" id="ARBA00022857"/>
    </source>
</evidence>
<evidence type="ECO:0000256" key="9">
    <source>
        <dbReference type="ARBA" id="ARBA00022833"/>
    </source>
</evidence>
<keyword evidence="10 13" id="KW-0521">NADP</keyword>
<dbReference type="Pfam" id="PF00383">
    <property type="entry name" value="dCMP_cyt_deam_1"/>
    <property type="match status" value="1"/>
</dbReference>
<evidence type="ECO:0000256" key="13">
    <source>
        <dbReference type="PIRNR" id="PIRNR006769"/>
    </source>
</evidence>
<protein>
    <recommendedName>
        <fullName evidence="13">Riboflavin biosynthesis protein RibD</fullName>
    </recommendedName>
    <domain>
        <recommendedName>
            <fullName evidence="13">Diaminohydroxyphosphoribosylaminopyrimidine deaminase</fullName>
            <shortName evidence="13">DRAP deaminase</shortName>
            <ecNumber evidence="13">3.5.4.26</ecNumber>
        </recommendedName>
        <alternativeName>
            <fullName evidence="13">Riboflavin-specific deaminase</fullName>
        </alternativeName>
    </domain>
    <domain>
        <recommendedName>
            <fullName evidence="13">5-amino-6-(5-phosphoribosylamino)uracil reductase</fullName>
            <ecNumber evidence="13">1.1.1.193</ecNumber>
        </recommendedName>
        <alternativeName>
            <fullName evidence="13">HTP reductase</fullName>
        </alternativeName>
    </domain>
</protein>
<feature type="binding site" evidence="15">
    <location>
        <position position="204"/>
    </location>
    <ligand>
        <name>substrate</name>
    </ligand>
</feature>
<reference evidence="18" key="1">
    <citation type="journal article" date="2020" name="mSystems">
        <title>Genome- and Community-Level Interaction Insights into Carbon Utilization and Element Cycling Functions of Hydrothermarchaeota in Hydrothermal Sediment.</title>
        <authorList>
            <person name="Zhou Z."/>
            <person name="Liu Y."/>
            <person name="Xu W."/>
            <person name="Pan J."/>
            <person name="Luo Z.H."/>
            <person name="Li M."/>
        </authorList>
    </citation>
    <scope>NUCLEOTIDE SEQUENCE [LARGE SCALE GENOMIC DNA]</scope>
    <source>
        <strain evidence="18">HyVt-501</strain>
    </source>
</reference>
<dbReference type="Gene3D" id="3.40.140.10">
    <property type="entry name" value="Cytidine Deaminase, domain 2"/>
    <property type="match status" value="1"/>
</dbReference>
<keyword evidence="7 13" id="KW-0479">Metal-binding</keyword>
<feature type="active site" description="Proton donor" evidence="14">
    <location>
        <position position="52"/>
    </location>
</feature>
<dbReference type="InterPro" id="IPR002125">
    <property type="entry name" value="CMP_dCMP_dom"/>
</dbReference>
<dbReference type="Pfam" id="PF01872">
    <property type="entry name" value="RibD_C"/>
    <property type="match status" value="1"/>
</dbReference>
<dbReference type="UniPathway" id="UPA00275">
    <property type="reaction ID" value="UER00401"/>
</dbReference>
<gene>
    <name evidence="18" type="primary">ribD</name>
    <name evidence="18" type="ORF">ENJ61_05095</name>
</gene>
<evidence type="ECO:0000256" key="6">
    <source>
        <dbReference type="ARBA" id="ARBA00022619"/>
    </source>
</evidence>
<comment type="catalytic activity">
    <reaction evidence="13">
        <text>5-amino-6-(5-phospho-D-ribitylamino)uracil + NADP(+) = 5-amino-6-(5-phospho-D-ribosylamino)uracil + NADPH + H(+)</text>
        <dbReference type="Rhea" id="RHEA:17845"/>
        <dbReference type="ChEBI" id="CHEBI:15378"/>
        <dbReference type="ChEBI" id="CHEBI:57783"/>
        <dbReference type="ChEBI" id="CHEBI:58349"/>
        <dbReference type="ChEBI" id="CHEBI:58421"/>
        <dbReference type="ChEBI" id="CHEBI:58453"/>
        <dbReference type="EC" id="1.1.1.193"/>
    </reaction>
</comment>
<dbReference type="Proteomes" id="UP000885792">
    <property type="component" value="Unassembled WGS sequence"/>
</dbReference>
<dbReference type="PANTHER" id="PTHR38011:SF7">
    <property type="entry name" value="2,5-DIAMINO-6-RIBOSYLAMINO-4(3H)-PYRIMIDINONE 5'-PHOSPHATE REDUCTASE"/>
    <property type="match status" value="1"/>
</dbReference>
<comment type="similarity">
    <text evidence="5 13">In the C-terminal section; belongs to the HTP reductase family.</text>
</comment>
<feature type="domain" description="CMP/dCMP-type deaminase" evidence="17">
    <location>
        <begin position="1"/>
        <end position="123"/>
    </location>
</feature>
<keyword evidence="9 13" id="KW-0862">Zinc</keyword>
<evidence type="ECO:0000256" key="4">
    <source>
        <dbReference type="ARBA" id="ARBA00005259"/>
    </source>
</evidence>
<dbReference type="Gene3D" id="3.40.430.10">
    <property type="entry name" value="Dihydrofolate Reductase, subunit A"/>
    <property type="match status" value="1"/>
</dbReference>
<evidence type="ECO:0000256" key="7">
    <source>
        <dbReference type="ARBA" id="ARBA00022723"/>
    </source>
</evidence>
<dbReference type="InterPro" id="IPR002734">
    <property type="entry name" value="RibDG_C"/>
</dbReference>
<evidence type="ECO:0000256" key="14">
    <source>
        <dbReference type="PIRSR" id="PIRSR006769-1"/>
    </source>
</evidence>
<dbReference type="NCBIfam" id="TIGR00227">
    <property type="entry name" value="ribD_Cterm"/>
    <property type="match status" value="1"/>
</dbReference>
<dbReference type="InterPro" id="IPR011549">
    <property type="entry name" value="RibD_C"/>
</dbReference>
<feature type="binding site" evidence="15">
    <location>
        <position position="184"/>
    </location>
    <ligand>
        <name>substrate</name>
    </ligand>
</feature>
<dbReference type="PROSITE" id="PS51747">
    <property type="entry name" value="CYT_DCMP_DEAMINASES_2"/>
    <property type="match status" value="1"/>
</dbReference>
<dbReference type="InterPro" id="IPR016192">
    <property type="entry name" value="APOBEC/CMP_deaminase_Zn-bd"/>
</dbReference>
<accession>A0A7C5L6Y1</accession>
<feature type="binding site" evidence="15">
    <location>
        <position position="200"/>
    </location>
    <ligand>
        <name>NADP(+)</name>
        <dbReference type="ChEBI" id="CHEBI:58349"/>
    </ligand>
</feature>
<dbReference type="InterPro" id="IPR024072">
    <property type="entry name" value="DHFR-like_dom_sf"/>
</dbReference>
<comment type="pathway">
    <text evidence="2 13">Cofactor biosynthesis; riboflavin biosynthesis; 5-amino-6-(D-ribitylamino)uracil from GTP: step 2/4.</text>
</comment>
<evidence type="ECO:0000256" key="2">
    <source>
        <dbReference type="ARBA" id="ARBA00004882"/>
    </source>
</evidence>
<dbReference type="InterPro" id="IPR016193">
    <property type="entry name" value="Cytidine_deaminase-like"/>
</dbReference>
<feature type="binding site" evidence="15">
    <location>
        <position position="207"/>
    </location>
    <ligand>
        <name>substrate</name>
    </ligand>
</feature>
<feature type="binding site" evidence="16">
    <location>
        <position position="84"/>
    </location>
    <ligand>
        <name>Zn(2+)</name>
        <dbReference type="ChEBI" id="CHEBI:29105"/>
        <note>catalytic</note>
    </ligand>
</feature>
<feature type="binding site" evidence="15">
    <location>
        <position position="170"/>
    </location>
    <ligand>
        <name>NADP(+)</name>
        <dbReference type="ChEBI" id="CHEBI:58349"/>
    </ligand>
</feature>
<sequence>MTEEGYMDLALSLAERWKGYTHPNPTVGCVIVKNGRIVGLGYHEGAGRPHAEVVALEQAGSEARDAEVYVTLEPCVHQGRTPPCTSALLKAGVRRVVVALADRNPLVKGKGIEKLRSAGVEVLVGVREERALRLNEDFFTYISSERPYVTLKLAQTVDGRIATSGGDSRWITSEESRRYAHRLRVHATAVLVGLNTVLRDDPLLTVRHVPSLRNPLRVVVDPELRIPSDAKLLTDRSVPTAVIFSQRNPSREKEIREAGAELIHLEDLSTGSILRELHRRGVVHLLVEGGAYTVTEFLKAGLWDRLMVFEAPKLLGEGKGIGDLGVRRVVDALKLRLREEIRLGEERVLEFVPGRLS</sequence>
<evidence type="ECO:0000256" key="12">
    <source>
        <dbReference type="ARBA" id="ARBA00023268"/>
    </source>
</evidence>
<evidence type="ECO:0000256" key="3">
    <source>
        <dbReference type="ARBA" id="ARBA00004910"/>
    </source>
</evidence>
<keyword evidence="12" id="KW-0511">Multifunctional enzyme</keyword>